<keyword evidence="6" id="KW-1185">Reference proteome</keyword>
<dbReference type="SMART" id="SM00389">
    <property type="entry name" value="HOX"/>
    <property type="match status" value="1"/>
</dbReference>
<dbReference type="EMBL" id="CAIIXF020000008">
    <property type="protein sequence ID" value="CAH1792335.1"/>
    <property type="molecule type" value="Genomic_DNA"/>
</dbReference>
<feature type="compositionally biased region" description="Basic and acidic residues" evidence="3">
    <location>
        <begin position="516"/>
        <end position="527"/>
    </location>
</feature>
<feature type="region of interest" description="Disordered" evidence="3">
    <location>
        <begin position="452"/>
        <end position="542"/>
    </location>
</feature>
<evidence type="ECO:0000313" key="6">
    <source>
        <dbReference type="Proteomes" id="UP000749559"/>
    </source>
</evidence>
<feature type="region of interest" description="Disordered" evidence="3">
    <location>
        <begin position="564"/>
        <end position="642"/>
    </location>
</feature>
<evidence type="ECO:0000259" key="4">
    <source>
        <dbReference type="PROSITE" id="PS50071"/>
    </source>
</evidence>
<comment type="subcellular location">
    <subcellularLocation>
        <location evidence="1 2">Nucleus</location>
    </subcellularLocation>
</comment>
<feature type="region of interest" description="Disordered" evidence="3">
    <location>
        <begin position="167"/>
        <end position="214"/>
    </location>
</feature>
<evidence type="ECO:0000313" key="5">
    <source>
        <dbReference type="EMBL" id="CAH1792335.1"/>
    </source>
</evidence>
<comment type="caution">
    <text evidence="5">The sequence shown here is derived from an EMBL/GenBank/DDBJ whole genome shotgun (WGS) entry which is preliminary data.</text>
</comment>
<keyword evidence="1 2" id="KW-0539">Nucleus</keyword>
<organism evidence="5 6">
    <name type="scientific">Owenia fusiformis</name>
    <name type="common">Polychaete worm</name>
    <dbReference type="NCBI Taxonomy" id="6347"/>
    <lineage>
        <taxon>Eukaryota</taxon>
        <taxon>Metazoa</taxon>
        <taxon>Spiralia</taxon>
        <taxon>Lophotrochozoa</taxon>
        <taxon>Annelida</taxon>
        <taxon>Polychaeta</taxon>
        <taxon>Sedentaria</taxon>
        <taxon>Canalipalpata</taxon>
        <taxon>Sabellida</taxon>
        <taxon>Oweniida</taxon>
        <taxon>Oweniidae</taxon>
        <taxon>Owenia</taxon>
    </lineage>
</organism>
<feature type="compositionally biased region" description="Polar residues" evidence="3">
    <location>
        <begin position="126"/>
        <end position="146"/>
    </location>
</feature>
<dbReference type="OrthoDB" id="6159439at2759"/>
<dbReference type="InterPro" id="IPR001356">
    <property type="entry name" value="HD"/>
</dbReference>
<gene>
    <name evidence="5" type="ORF">OFUS_LOCUS17311</name>
</gene>
<dbReference type="SUPFAM" id="SSF46689">
    <property type="entry name" value="Homeodomain-like"/>
    <property type="match status" value="1"/>
</dbReference>
<feature type="region of interest" description="Disordered" evidence="3">
    <location>
        <begin position="114"/>
        <end position="153"/>
    </location>
</feature>
<dbReference type="Gene3D" id="1.10.10.60">
    <property type="entry name" value="Homeodomain-like"/>
    <property type="match status" value="1"/>
</dbReference>
<dbReference type="Pfam" id="PF00046">
    <property type="entry name" value="Homeodomain"/>
    <property type="match status" value="1"/>
</dbReference>
<feature type="domain" description="Homeobox" evidence="4">
    <location>
        <begin position="277"/>
        <end position="337"/>
    </location>
</feature>
<proteinExistence type="predicted"/>
<protein>
    <recommendedName>
        <fullName evidence="4">Homeobox domain-containing protein</fullName>
    </recommendedName>
</protein>
<dbReference type="InterPro" id="IPR009057">
    <property type="entry name" value="Homeodomain-like_sf"/>
</dbReference>
<dbReference type="GO" id="GO:0005634">
    <property type="term" value="C:nucleus"/>
    <property type="evidence" value="ECO:0007669"/>
    <property type="project" value="UniProtKB-SubCell"/>
</dbReference>
<feature type="DNA-binding region" description="Homeobox" evidence="1">
    <location>
        <begin position="279"/>
        <end position="338"/>
    </location>
</feature>
<feature type="compositionally biased region" description="Low complexity" evidence="3">
    <location>
        <begin position="564"/>
        <end position="592"/>
    </location>
</feature>
<dbReference type="GO" id="GO:0003677">
    <property type="term" value="F:DNA binding"/>
    <property type="evidence" value="ECO:0007669"/>
    <property type="project" value="UniProtKB-UniRule"/>
</dbReference>
<evidence type="ECO:0000256" key="1">
    <source>
        <dbReference type="PROSITE-ProRule" id="PRU00108"/>
    </source>
</evidence>
<evidence type="ECO:0000256" key="2">
    <source>
        <dbReference type="RuleBase" id="RU000682"/>
    </source>
</evidence>
<keyword evidence="1 2" id="KW-0238">DNA-binding</keyword>
<dbReference type="PROSITE" id="PS50071">
    <property type="entry name" value="HOMEOBOX_2"/>
    <property type="match status" value="1"/>
</dbReference>
<accession>A0A8S4PD62</accession>
<dbReference type="Proteomes" id="UP000749559">
    <property type="component" value="Unassembled WGS sequence"/>
</dbReference>
<dbReference type="AlphaFoldDB" id="A0A8S4PD62"/>
<keyword evidence="1 2" id="KW-0371">Homeobox</keyword>
<reference evidence="5" key="1">
    <citation type="submission" date="2022-03" db="EMBL/GenBank/DDBJ databases">
        <authorList>
            <person name="Martin C."/>
        </authorList>
    </citation>
    <scope>NUCLEOTIDE SEQUENCE</scope>
</reference>
<evidence type="ECO:0000256" key="3">
    <source>
        <dbReference type="SAM" id="MobiDB-lite"/>
    </source>
</evidence>
<feature type="region of interest" description="Disordered" evidence="3">
    <location>
        <begin position="1"/>
        <end position="30"/>
    </location>
</feature>
<feature type="compositionally biased region" description="Polar residues" evidence="3">
    <location>
        <begin position="452"/>
        <end position="471"/>
    </location>
</feature>
<name>A0A8S4PD62_OWEFU</name>
<dbReference type="CDD" id="cd00086">
    <property type="entry name" value="homeodomain"/>
    <property type="match status" value="1"/>
</dbReference>
<feature type="compositionally biased region" description="Polar residues" evidence="3">
    <location>
        <begin position="14"/>
        <end position="28"/>
    </location>
</feature>
<sequence>MLGYQGTEKLGDNQHMSSNWLPQPNSWRPTMDSAVGMPLAQPHGLEHNTAQSIPPQPFAFTGVIYPPYAGTSQMGNMLPTSNGISQSNGYPIQPSGYGGMGSYGGAYSMGYGLPNDLKQERKTHQNQDIPSPSKTYTDLSQNQGHPSNLDKVANRKVNNCASYPFEKISMGSDKTDSDSDHSTPSTFSSINLKENVGSPFSDLSREDTPTSSELNWMPCEDWKPHALQQQAPNNAAYDRGINQGGYQDYDMSASGHMNLQTRKTAKPKATRMIGDMEIPKRDRLSYTRYQLELMVGIYKEVDYPNKVQKHLIAKRVGISKDQVKIWFQNRRRRELIAKQHPDSADARRKQAKDEEEELRRVNPVVTQDIIDCVVKELQAHEEVATGKQKMKRKPAVSANITEAKSEAKHNNHIISDYIPNGQTFQSSHGQYAHNLSVPNTYLDSDHTSNGGFEINTNIANPPNKVSLNRTPIKTPPPNDKQVQRKRPADEPSVKSSIPRTPDKSYTVYVPNSKKQKQNEEEYEKSQKDGATNKTKPGFCPPNMVAPRGGELNKALLGLIESSVTSAPSTYSTTAPSASRTTSVSSDCSVGSSPRKPCMSSRAFTGQSPDPKAYLGNARHHPRNVKTEPEEPAKSPLNYSTADSNGVSPKQLYFGSPESDGSAIRQISPVADTYNNHLSIDVPEIKSGLGNTKHHLLNQGNGGVGQVAHAAANGYDSGLLMVSPLARSKSISPPFVSQSSVQPGVLPYMGYTTAAPWMHPATSIQPQMAYNNITRSEQHIV</sequence>